<dbReference type="AlphaFoldDB" id="A0AAV5W9V4"/>
<keyword evidence="2" id="KW-1185">Reference proteome</keyword>
<protein>
    <recommendedName>
        <fullName evidence="3">Ribosomal protein</fullName>
    </recommendedName>
</protein>
<dbReference type="EMBL" id="BTSY01000005">
    <property type="protein sequence ID" value="GMT27524.1"/>
    <property type="molecule type" value="Genomic_DNA"/>
</dbReference>
<proteinExistence type="predicted"/>
<evidence type="ECO:0008006" key="3">
    <source>
        <dbReference type="Google" id="ProtNLM"/>
    </source>
</evidence>
<accession>A0AAV5W9V4</accession>
<gene>
    <name evidence="1" type="ORF">PFISCL1PPCAC_18821</name>
</gene>
<feature type="non-terminal residue" evidence="1">
    <location>
        <position position="253"/>
    </location>
</feature>
<dbReference type="Proteomes" id="UP001432322">
    <property type="component" value="Unassembled WGS sequence"/>
</dbReference>
<reference evidence="1" key="1">
    <citation type="submission" date="2023-10" db="EMBL/GenBank/DDBJ databases">
        <title>Genome assembly of Pristionchus species.</title>
        <authorList>
            <person name="Yoshida K."/>
            <person name="Sommer R.J."/>
        </authorList>
    </citation>
    <scope>NUCLEOTIDE SEQUENCE</scope>
    <source>
        <strain evidence="1">RS5133</strain>
    </source>
</reference>
<organism evidence="1 2">
    <name type="scientific">Pristionchus fissidentatus</name>
    <dbReference type="NCBI Taxonomy" id="1538716"/>
    <lineage>
        <taxon>Eukaryota</taxon>
        <taxon>Metazoa</taxon>
        <taxon>Ecdysozoa</taxon>
        <taxon>Nematoda</taxon>
        <taxon>Chromadorea</taxon>
        <taxon>Rhabditida</taxon>
        <taxon>Rhabditina</taxon>
        <taxon>Diplogasteromorpha</taxon>
        <taxon>Diplogasteroidea</taxon>
        <taxon>Neodiplogasteridae</taxon>
        <taxon>Pristionchus</taxon>
    </lineage>
</organism>
<evidence type="ECO:0000313" key="2">
    <source>
        <dbReference type="Proteomes" id="UP001432322"/>
    </source>
</evidence>
<comment type="caution">
    <text evidence="1">The sequence shown here is derived from an EMBL/GenBank/DDBJ whole genome shotgun (WGS) entry which is preliminary data.</text>
</comment>
<name>A0AAV5W9V4_9BILA</name>
<evidence type="ECO:0000313" key="1">
    <source>
        <dbReference type="EMBL" id="GMT27524.1"/>
    </source>
</evidence>
<sequence length="253" mass="27036">MEWKKTSLTRLEVHEVLEEGGADECGLGANGEIDWEIDSKVVRIGECLLQETRPLLANCTDLSAAVRTNLEHLVSTTAHDARARSLTVENRLSVGVAHLVGARAARNALVDGANHIAGRCLDGESVGAARAGHGATSTTSAQHKLAIDAHHFLSKIVDDVHDESSLGAAALAGAAACLLEGVVDLKSDSVHNDVFVVRLPSEGDLEQFVFLLNLDVIDDCEILETGRDIVVPFRLLHPIRSIIDGRPGLVLDR</sequence>